<organism evidence="1 2">
    <name type="scientific">Methanohalophilus portucalensis FDF-1</name>
    <dbReference type="NCBI Taxonomy" id="523843"/>
    <lineage>
        <taxon>Archaea</taxon>
        <taxon>Methanobacteriati</taxon>
        <taxon>Methanobacteriota</taxon>
        <taxon>Stenosarchaea group</taxon>
        <taxon>Methanomicrobia</taxon>
        <taxon>Methanosarcinales</taxon>
        <taxon>Methanosarcinaceae</taxon>
        <taxon>Methanohalophilus</taxon>
    </lineage>
</organism>
<gene>
    <name evidence="1" type="ORF">MPF_1494</name>
</gene>
<sequence length="41" mass="5131">MLSTMVDVGCESRLYRRNILLPEWLDWYYDQYLKKLQNYNV</sequence>
<dbReference type="Proteomes" id="UP000185713">
    <property type="component" value="Unassembled WGS sequence"/>
</dbReference>
<dbReference type="EMBL" id="JWTK01000004">
    <property type="protein sequence ID" value="OJH48992.1"/>
    <property type="molecule type" value="Genomic_DNA"/>
</dbReference>
<protein>
    <submittedName>
        <fullName evidence="1">Uncharacterized protein</fullName>
    </submittedName>
</protein>
<proteinExistence type="predicted"/>
<accession>A0A1L9C387</accession>
<reference evidence="1 2" key="1">
    <citation type="submission" date="2014-12" db="EMBL/GenBank/DDBJ databases">
        <title>The genome sequence of Methanohalophilus portucalensis strain FDF1.</title>
        <authorList>
            <person name="Lai M.-C."/>
            <person name="Lai S.-J."/>
        </authorList>
    </citation>
    <scope>NUCLEOTIDE SEQUENCE [LARGE SCALE GENOMIC DNA]</scope>
    <source>
        <strain evidence="1 2">FDF-1</strain>
    </source>
</reference>
<name>A0A1L9C387_9EURY</name>
<evidence type="ECO:0000313" key="2">
    <source>
        <dbReference type="Proteomes" id="UP000185713"/>
    </source>
</evidence>
<comment type="caution">
    <text evidence="1">The sequence shown here is derived from an EMBL/GenBank/DDBJ whole genome shotgun (WGS) entry which is preliminary data.</text>
</comment>
<evidence type="ECO:0000313" key="1">
    <source>
        <dbReference type="EMBL" id="OJH48992.1"/>
    </source>
</evidence>
<dbReference type="AlphaFoldDB" id="A0A1L9C387"/>